<feature type="transmembrane region" description="Helical" evidence="1">
    <location>
        <begin position="101"/>
        <end position="123"/>
    </location>
</feature>
<evidence type="ECO:0000256" key="1">
    <source>
        <dbReference type="SAM" id="Phobius"/>
    </source>
</evidence>
<dbReference type="RefSeq" id="WP_179749722.1">
    <property type="nucleotide sequence ID" value="NZ_JACCBU010000001.1"/>
</dbReference>
<feature type="transmembrane region" description="Helical" evidence="1">
    <location>
        <begin position="216"/>
        <end position="236"/>
    </location>
</feature>
<evidence type="ECO:0000313" key="2">
    <source>
        <dbReference type="EMBL" id="NYE70345.1"/>
    </source>
</evidence>
<protein>
    <submittedName>
        <fullName evidence="2">Uncharacterized protein</fullName>
    </submittedName>
</protein>
<dbReference type="AlphaFoldDB" id="A0A7Y9I5F0"/>
<dbReference type="EMBL" id="JACCBU010000001">
    <property type="protein sequence ID" value="NYE70345.1"/>
    <property type="molecule type" value="Genomic_DNA"/>
</dbReference>
<keyword evidence="1" id="KW-1133">Transmembrane helix</keyword>
<comment type="caution">
    <text evidence="2">The sequence shown here is derived from an EMBL/GenBank/DDBJ whole genome shotgun (WGS) entry which is preliminary data.</text>
</comment>
<feature type="transmembrane region" description="Helical" evidence="1">
    <location>
        <begin position="182"/>
        <end position="204"/>
    </location>
</feature>
<organism evidence="2 3">
    <name type="scientific">Microlunatus parietis</name>
    <dbReference type="NCBI Taxonomy" id="682979"/>
    <lineage>
        <taxon>Bacteria</taxon>
        <taxon>Bacillati</taxon>
        <taxon>Actinomycetota</taxon>
        <taxon>Actinomycetes</taxon>
        <taxon>Propionibacteriales</taxon>
        <taxon>Propionibacteriaceae</taxon>
        <taxon>Microlunatus</taxon>
    </lineage>
</organism>
<gene>
    <name evidence="2" type="ORF">BKA15_001674</name>
</gene>
<name>A0A7Y9I5F0_9ACTN</name>
<feature type="transmembrane region" description="Helical" evidence="1">
    <location>
        <begin position="21"/>
        <end position="39"/>
    </location>
</feature>
<proteinExistence type="predicted"/>
<feature type="transmembrane region" description="Helical" evidence="1">
    <location>
        <begin position="59"/>
        <end position="80"/>
    </location>
</feature>
<keyword evidence="3" id="KW-1185">Reference proteome</keyword>
<accession>A0A7Y9I5F0</accession>
<evidence type="ECO:0000313" key="3">
    <source>
        <dbReference type="Proteomes" id="UP000569914"/>
    </source>
</evidence>
<keyword evidence="1" id="KW-0812">Transmembrane</keyword>
<sequence length="284" mass="29132">MSSSQVSVKAHRSAPRSGPPTPIVLTVLTVGWLLGYAGLRIAWTVFGTPSDLSAIGPDLVLLTGWPGIAVLLGAAVIVAAQAVATGPRAAGRPARTTPGTVALTLGGLVSAAALMLAAAMIMLDLVGGLLPGLGVTFFPVGAASRVGCAGAAVLIMIHTRRFWLRNRAAGFVAEPGTSSPGWVFGAGYLAVAGCLARLAAQLTVGLDASPWTGGPSMIIFEIGFLLAGILLPLALVHRWGRIWPFWVPGLAGRRIPRWLLIIPGAAGGRHDQLTRLTAPANRAS</sequence>
<feature type="transmembrane region" description="Helical" evidence="1">
    <location>
        <begin position="135"/>
        <end position="157"/>
    </location>
</feature>
<keyword evidence="1" id="KW-0472">Membrane</keyword>
<reference evidence="2 3" key="1">
    <citation type="submission" date="2020-07" db="EMBL/GenBank/DDBJ databases">
        <title>Sequencing the genomes of 1000 actinobacteria strains.</title>
        <authorList>
            <person name="Klenk H.-P."/>
        </authorList>
    </citation>
    <scope>NUCLEOTIDE SEQUENCE [LARGE SCALE GENOMIC DNA]</scope>
    <source>
        <strain evidence="2 3">DSM 22083</strain>
    </source>
</reference>
<dbReference type="Proteomes" id="UP000569914">
    <property type="component" value="Unassembled WGS sequence"/>
</dbReference>